<proteinExistence type="predicted"/>
<dbReference type="AlphaFoldDB" id="A0AAW2CCR4"/>
<feature type="transmembrane region" description="Helical" evidence="1">
    <location>
        <begin position="107"/>
        <end position="127"/>
    </location>
</feature>
<organism evidence="2 3">
    <name type="scientific">Lithocarpus litseifolius</name>
    <dbReference type="NCBI Taxonomy" id="425828"/>
    <lineage>
        <taxon>Eukaryota</taxon>
        <taxon>Viridiplantae</taxon>
        <taxon>Streptophyta</taxon>
        <taxon>Embryophyta</taxon>
        <taxon>Tracheophyta</taxon>
        <taxon>Spermatophyta</taxon>
        <taxon>Magnoliopsida</taxon>
        <taxon>eudicotyledons</taxon>
        <taxon>Gunneridae</taxon>
        <taxon>Pentapetalae</taxon>
        <taxon>rosids</taxon>
        <taxon>fabids</taxon>
        <taxon>Fagales</taxon>
        <taxon>Fagaceae</taxon>
        <taxon>Lithocarpus</taxon>
    </lineage>
</organism>
<keyword evidence="1" id="KW-0472">Membrane</keyword>
<accession>A0AAW2CCR4</accession>
<dbReference type="EMBL" id="JAZDWU010000007">
    <property type="protein sequence ID" value="KAK9995828.1"/>
    <property type="molecule type" value="Genomic_DNA"/>
</dbReference>
<protein>
    <submittedName>
        <fullName evidence="2">Uncharacterized protein</fullName>
    </submittedName>
</protein>
<evidence type="ECO:0000313" key="2">
    <source>
        <dbReference type="EMBL" id="KAK9995828.1"/>
    </source>
</evidence>
<keyword evidence="1" id="KW-1133">Transmembrane helix</keyword>
<dbReference type="PANTHER" id="PTHR34115">
    <property type="entry name" value="PROTEIN, PUTATIVE-RELATED"/>
    <property type="match status" value="1"/>
</dbReference>
<keyword evidence="1" id="KW-0812">Transmembrane</keyword>
<dbReference type="Proteomes" id="UP001459277">
    <property type="component" value="Unassembled WGS sequence"/>
</dbReference>
<feature type="transmembrane region" description="Helical" evidence="1">
    <location>
        <begin position="139"/>
        <end position="159"/>
    </location>
</feature>
<sequence length="256" mass="28663">MTLGSSPTVARFLFSDFWWPDSVVVEWVSARVGGNLQRCCSVIPMCSSAAVRLVISLKVLILKAVYGLLNSFNPNATVNLAMRLKDSILNALDYLLNSDEALNFFEAFHGLLVFLASFPTALIGSHFQVLGVSPLDTHFAIILTCIVATSIHGIAYMQIKLQPRDAEYLPLLRFICLVSGIIAIELLVAILISAFWLFMVNLCPILILGVPRHLYQQIYTGLYYTADLVLNAVYSLFKKIRQLLVQIYDRVLQKFQ</sequence>
<evidence type="ECO:0000313" key="3">
    <source>
        <dbReference type="Proteomes" id="UP001459277"/>
    </source>
</evidence>
<reference evidence="2 3" key="1">
    <citation type="submission" date="2024-01" db="EMBL/GenBank/DDBJ databases">
        <title>A telomere-to-telomere, gap-free genome of sweet tea (Lithocarpus litseifolius).</title>
        <authorList>
            <person name="Zhou J."/>
        </authorList>
    </citation>
    <scope>NUCLEOTIDE SEQUENCE [LARGE SCALE GENOMIC DNA]</scope>
    <source>
        <strain evidence="2">Zhou-2022a</strain>
        <tissue evidence="2">Leaf</tissue>
    </source>
</reference>
<dbReference type="InterPro" id="IPR053258">
    <property type="entry name" value="Ca-permeable_cation_channel"/>
</dbReference>
<comment type="caution">
    <text evidence="2">The sequence shown here is derived from an EMBL/GenBank/DDBJ whole genome shotgun (WGS) entry which is preliminary data.</text>
</comment>
<feature type="transmembrane region" description="Helical" evidence="1">
    <location>
        <begin position="171"/>
        <end position="198"/>
    </location>
</feature>
<evidence type="ECO:0000256" key="1">
    <source>
        <dbReference type="SAM" id="Phobius"/>
    </source>
</evidence>
<keyword evidence="3" id="KW-1185">Reference proteome</keyword>
<name>A0AAW2CCR4_9ROSI</name>
<dbReference type="PANTHER" id="PTHR34115:SF5">
    <property type="entry name" value="PROTEIN, PUTATIVE-RELATED"/>
    <property type="match status" value="1"/>
</dbReference>
<gene>
    <name evidence="2" type="ORF">SO802_020514</name>
</gene>
<feature type="transmembrane region" description="Helical" evidence="1">
    <location>
        <begin position="218"/>
        <end position="237"/>
    </location>
</feature>